<evidence type="ECO:0000313" key="3">
    <source>
        <dbReference type="EMBL" id="MDQ7906567.1"/>
    </source>
</evidence>
<dbReference type="RefSeq" id="WP_308713838.1">
    <property type="nucleotide sequence ID" value="NZ_JAVHUY010000016.1"/>
</dbReference>
<dbReference type="PANTHER" id="PTHR35601:SF1">
    <property type="entry name" value="TOXIN RELE"/>
    <property type="match status" value="1"/>
</dbReference>
<accession>A0ABU0ZHQ6</accession>
<evidence type="ECO:0000256" key="1">
    <source>
        <dbReference type="ARBA" id="ARBA00006226"/>
    </source>
</evidence>
<dbReference type="InterPro" id="IPR007712">
    <property type="entry name" value="RelE/ParE_toxin"/>
</dbReference>
<comment type="similarity">
    <text evidence="1">Belongs to the RelE toxin family.</text>
</comment>
<keyword evidence="2" id="KW-1277">Toxin-antitoxin system</keyword>
<dbReference type="Pfam" id="PF05016">
    <property type="entry name" value="ParE_toxin"/>
    <property type="match status" value="1"/>
</dbReference>
<name>A0ABU0ZHQ6_9ACTN</name>
<dbReference type="SUPFAM" id="SSF143011">
    <property type="entry name" value="RelE-like"/>
    <property type="match status" value="1"/>
</dbReference>
<dbReference type="Proteomes" id="UP001230908">
    <property type="component" value="Unassembled WGS sequence"/>
</dbReference>
<sequence length="88" mass="10030">MTYRVEFTGAARRDIAKLPERVACAVLEFCAGPLARNPHRVGRPLIGDLTGLHSARRGEYRVIYAIHDDTVLVEVAYLQRRSDLRRPR</sequence>
<protein>
    <submittedName>
        <fullName evidence="3">Type II toxin-antitoxin system RelE/ParE family toxin</fullName>
    </submittedName>
</protein>
<comment type="caution">
    <text evidence="3">The sequence shown here is derived from an EMBL/GenBank/DDBJ whole genome shotgun (WGS) entry which is preliminary data.</text>
</comment>
<organism evidence="3 4">
    <name type="scientific">Phytohabitans maris</name>
    <dbReference type="NCBI Taxonomy" id="3071409"/>
    <lineage>
        <taxon>Bacteria</taxon>
        <taxon>Bacillati</taxon>
        <taxon>Actinomycetota</taxon>
        <taxon>Actinomycetes</taxon>
        <taxon>Micromonosporales</taxon>
        <taxon>Micromonosporaceae</taxon>
    </lineage>
</organism>
<proteinExistence type="inferred from homology"/>
<evidence type="ECO:0000313" key="4">
    <source>
        <dbReference type="Proteomes" id="UP001230908"/>
    </source>
</evidence>
<dbReference type="InterPro" id="IPR035093">
    <property type="entry name" value="RelE/ParE_toxin_dom_sf"/>
</dbReference>
<keyword evidence="4" id="KW-1185">Reference proteome</keyword>
<dbReference type="EMBL" id="JAVHUY010000016">
    <property type="protein sequence ID" value="MDQ7906567.1"/>
    <property type="molecule type" value="Genomic_DNA"/>
</dbReference>
<gene>
    <name evidence="3" type="ORF">RB614_18795</name>
</gene>
<dbReference type="PANTHER" id="PTHR35601">
    <property type="entry name" value="TOXIN RELE"/>
    <property type="match status" value="1"/>
</dbReference>
<evidence type="ECO:0000256" key="2">
    <source>
        <dbReference type="ARBA" id="ARBA00022649"/>
    </source>
</evidence>
<dbReference type="Gene3D" id="3.30.2310.20">
    <property type="entry name" value="RelE-like"/>
    <property type="match status" value="1"/>
</dbReference>
<reference evidence="3 4" key="1">
    <citation type="submission" date="2023-08" db="EMBL/GenBank/DDBJ databases">
        <title>Phytohabitans sansha sp. nov., isolated from marine sediment.</title>
        <authorList>
            <person name="Zhao Y."/>
            <person name="Yi K."/>
        </authorList>
    </citation>
    <scope>NUCLEOTIDE SEQUENCE [LARGE SCALE GENOMIC DNA]</scope>
    <source>
        <strain evidence="3 4">ZYX-F-186</strain>
    </source>
</reference>